<evidence type="ECO:0000313" key="2">
    <source>
        <dbReference type="Proteomes" id="UP001056778"/>
    </source>
</evidence>
<dbReference type="Proteomes" id="UP001056778">
    <property type="component" value="Chromosome 4"/>
</dbReference>
<dbReference type="EMBL" id="CM043018">
    <property type="protein sequence ID" value="KAI4463610.1"/>
    <property type="molecule type" value="Genomic_DNA"/>
</dbReference>
<evidence type="ECO:0000313" key="1">
    <source>
        <dbReference type="EMBL" id="KAI4463610.1"/>
    </source>
</evidence>
<proteinExistence type="predicted"/>
<protein>
    <submittedName>
        <fullName evidence="1">Dynein light chain</fullName>
    </submittedName>
</protein>
<name>A0ACB9T9X3_HOLOL</name>
<reference evidence="1" key="1">
    <citation type="submission" date="2022-04" db="EMBL/GenBank/DDBJ databases">
        <title>Chromosome-scale genome assembly of Holotrichia oblita Faldermann.</title>
        <authorList>
            <person name="Rongchong L."/>
        </authorList>
    </citation>
    <scope>NUCLEOTIDE SEQUENCE</scope>
    <source>
        <strain evidence="1">81SQS9</strain>
    </source>
</reference>
<gene>
    <name evidence="1" type="ORF">MML48_4g00015434</name>
</gene>
<accession>A0ACB9T9X3</accession>
<organism evidence="1 2">
    <name type="scientific">Holotrichia oblita</name>
    <name type="common">Chafer beetle</name>
    <dbReference type="NCBI Taxonomy" id="644536"/>
    <lineage>
        <taxon>Eukaryota</taxon>
        <taxon>Metazoa</taxon>
        <taxon>Ecdysozoa</taxon>
        <taxon>Arthropoda</taxon>
        <taxon>Hexapoda</taxon>
        <taxon>Insecta</taxon>
        <taxon>Pterygota</taxon>
        <taxon>Neoptera</taxon>
        <taxon>Endopterygota</taxon>
        <taxon>Coleoptera</taxon>
        <taxon>Polyphaga</taxon>
        <taxon>Scarabaeiformia</taxon>
        <taxon>Scarabaeidae</taxon>
        <taxon>Melolonthinae</taxon>
        <taxon>Holotrichia</taxon>
    </lineage>
</organism>
<comment type="caution">
    <text evidence="1">The sequence shown here is derived from an EMBL/GenBank/DDBJ whole genome shotgun (WGS) entry which is preliminary data.</text>
</comment>
<keyword evidence="2" id="KW-1185">Reference proteome</keyword>
<sequence length="176" mass="20199">MPSQSGVEPPCRAIAAVPQTVATTGGFDYTSKLHKYMRTRCGFLYMLVAPIQTFIQYIVQLCGFLPKMLLDLCQRYTDAYTSCKMTDRKAVIKNTDMSVDMLQDALDCTMHAIEKYNIEKNIAAYIKKELDKKYNPTWHCIFGRNFAHNSRNRPLHILLVRTSGDPTFGERLNQLF</sequence>